<dbReference type="EC" id="2.7.13.3" evidence="3"/>
<dbReference type="SMART" id="SM00387">
    <property type="entry name" value="HATPase_c"/>
    <property type="match status" value="1"/>
</dbReference>
<evidence type="ECO:0000256" key="12">
    <source>
        <dbReference type="SAM" id="Phobius"/>
    </source>
</evidence>
<evidence type="ECO:0000256" key="11">
    <source>
        <dbReference type="ARBA" id="ARBA00023012"/>
    </source>
</evidence>
<keyword evidence="4" id="KW-0597">Phosphoprotein</keyword>
<feature type="transmembrane region" description="Helical" evidence="12">
    <location>
        <begin position="7"/>
        <end position="29"/>
    </location>
</feature>
<evidence type="ECO:0000256" key="5">
    <source>
        <dbReference type="ARBA" id="ARBA00022679"/>
    </source>
</evidence>
<dbReference type="SUPFAM" id="SSF47384">
    <property type="entry name" value="Homodimeric domain of signal transducing histidine kinase"/>
    <property type="match status" value="1"/>
</dbReference>
<evidence type="ECO:0000259" key="13">
    <source>
        <dbReference type="PROSITE" id="PS50109"/>
    </source>
</evidence>
<dbReference type="InterPro" id="IPR036890">
    <property type="entry name" value="HATPase_C_sf"/>
</dbReference>
<dbReference type="CDD" id="cd00075">
    <property type="entry name" value="HATPase"/>
    <property type="match status" value="1"/>
</dbReference>
<dbReference type="RefSeq" id="WP_182549674.1">
    <property type="nucleotide sequence ID" value="NZ_JACGXN010000003.1"/>
</dbReference>
<keyword evidence="9" id="KW-0067">ATP-binding</keyword>
<dbReference type="SUPFAM" id="SSF55874">
    <property type="entry name" value="ATPase domain of HSP90 chaperone/DNA topoisomerase II/histidine kinase"/>
    <property type="match status" value="1"/>
</dbReference>
<evidence type="ECO:0000256" key="2">
    <source>
        <dbReference type="ARBA" id="ARBA00004141"/>
    </source>
</evidence>
<dbReference type="GO" id="GO:0005524">
    <property type="term" value="F:ATP binding"/>
    <property type="evidence" value="ECO:0007669"/>
    <property type="project" value="UniProtKB-KW"/>
</dbReference>
<proteinExistence type="predicted"/>
<evidence type="ECO:0000256" key="4">
    <source>
        <dbReference type="ARBA" id="ARBA00022553"/>
    </source>
</evidence>
<comment type="catalytic activity">
    <reaction evidence="1">
        <text>ATP + protein L-histidine = ADP + protein N-phospho-L-histidine.</text>
        <dbReference type="EC" id="2.7.13.3"/>
    </reaction>
</comment>
<organism evidence="15 16">
    <name type="scientific">Phyllobacterium myrsinacearum</name>
    <dbReference type="NCBI Taxonomy" id="28101"/>
    <lineage>
        <taxon>Bacteria</taxon>
        <taxon>Pseudomonadati</taxon>
        <taxon>Pseudomonadota</taxon>
        <taxon>Alphaproteobacteria</taxon>
        <taxon>Hyphomicrobiales</taxon>
        <taxon>Phyllobacteriaceae</taxon>
        <taxon>Phyllobacterium</taxon>
    </lineage>
</organism>
<evidence type="ECO:0000256" key="1">
    <source>
        <dbReference type="ARBA" id="ARBA00000085"/>
    </source>
</evidence>
<evidence type="ECO:0000256" key="10">
    <source>
        <dbReference type="ARBA" id="ARBA00022989"/>
    </source>
</evidence>
<keyword evidence="7" id="KW-0547">Nucleotide-binding</keyword>
<dbReference type="InterPro" id="IPR036097">
    <property type="entry name" value="HisK_dim/P_sf"/>
</dbReference>
<dbReference type="InterPro" id="IPR013727">
    <property type="entry name" value="2CSK_N"/>
</dbReference>
<accession>A0A839ERD0</accession>
<evidence type="ECO:0000259" key="14">
    <source>
        <dbReference type="PROSITE" id="PS50885"/>
    </source>
</evidence>
<dbReference type="EMBL" id="JACGXN010000003">
    <property type="protein sequence ID" value="MBA8878997.1"/>
    <property type="molecule type" value="Genomic_DNA"/>
</dbReference>
<dbReference type="Pfam" id="PF00512">
    <property type="entry name" value="HisKA"/>
    <property type="match status" value="1"/>
</dbReference>
<keyword evidence="8 15" id="KW-0418">Kinase</keyword>
<gene>
    <name evidence="15" type="ORF">FHW16_002715</name>
</gene>
<keyword evidence="5 15" id="KW-0808">Transferase</keyword>
<dbReference type="PANTHER" id="PTHR45436:SF14">
    <property type="entry name" value="SENSOR PROTEIN QSEC"/>
    <property type="match status" value="1"/>
</dbReference>
<keyword evidence="10 12" id="KW-1133">Transmembrane helix</keyword>
<dbReference type="PROSITE" id="PS50885">
    <property type="entry name" value="HAMP"/>
    <property type="match status" value="1"/>
</dbReference>
<evidence type="ECO:0000256" key="7">
    <source>
        <dbReference type="ARBA" id="ARBA00022741"/>
    </source>
</evidence>
<evidence type="ECO:0000313" key="15">
    <source>
        <dbReference type="EMBL" id="MBA8878997.1"/>
    </source>
</evidence>
<dbReference type="InterPro" id="IPR003661">
    <property type="entry name" value="HisK_dim/P_dom"/>
</dbReference>
<dbReference type="InterPro" id="IPR003660">
    <property type="entry name" value="HAMP_dom"/>
</dbReference>
<keyword evidence="12" id="KW-0472">Membrane</keyword>
<feature type="domain" description="Histidine kinase" evidence="13">
    <location>
        <begin position="236"/>
        <end position="446"/>
    </location>
</feature>
<comment type="subcellular location">
    <subcellularLocation>
        <location evidence="2">Membrane</location>
        <topology evidence="2">Multi-pass membrane protein</topology>
    </subcellularLocation>
</comment>
<evidence type="ECO:0000256" key="3">
    <source>
        <dbReference type="ARBA" id="ARBA00012438"/>
    </source>
</evidence>
<keyword evidence="6 12" id="KW-0812">Transmembrane</keyword>
<dbReference type="GO" id="GO:0005886">
    <property type="term" value="C:plasma membrane"/>
    <property type="evidence" value="ECO:0007669"/>
    <property type="project" value="TreeGrafter"/>
</dbReference>
<sequence length="450" mass="49084">MMSLRKRLFVILVAATSLIWLCAVVWIYIGSRSELEHVLDTRLQEAARMVHSLVGRDNMAASAAIVPAPATTPEMASYERQLSCQIWSLDGRLMARSSGAPDAKLAENVDGFSDRVVDGELWRVYTIEDQEKGVRVMVGDRIGLRDRLVNDLIFGLMAPALLIVPLLGLLIWVSLGRGLRPLDVMADALRNRDADDMRPIDTGRTLPEVRLLTDALNGLFGKVEAARRHERETTAFAAHELRTPLAGLKTQAQIALTAKDAGVRENALSQILVSVDRTTRLVRQLLTLARLEAENRVANNTSSAAAELLTEIINAAAPLPANIGVEIDPALAKLMLTGERESWLLALRNLHENAIHHMPGGGVISWHATPDGKSVMVLDDGPGIPNDEIDQVTQRFYRGRHKSASGTGLGLTIVEIAAKRVGAKLLLENRTTQTGLQAALIFPYAVSRSP</sequence>
<comment type="caution">
    <text evidence="15">The sequence shown here is derived from an EMBL/GenBank/DDBJ whole genome shotgun (WGS) entry which is preliminary data.</text>
</comment>
<dbReference type="Gene3D" id="3.30.565.10">
    <property type="entry name" value="Histidine kinase-like ATPase, C-terminal domain"/>
    <property type="match status" value="1"/>
</dbReference>
<dbReference type="PROSITE" id="PS50109">
    <property type="entry name" value="HIS_KIN"/>
    <property type="match status" value="1"/>
</dbReference>
<dbReference type="Proteomes" id="UP000549052">
    <property type="component" value="Unassembled WGS sequence"/>
</dbReference>
<feature type="domain" description="HAMP" evidence="14">
    <location>
        <begin position="176"/>
        <end position="228"/>
    </location>
</feature>
<dbReference type="AlphaFoldDB" id="A0A839ERD0"/>
<name>A0A839ERD0_9HYPH</name>
<dbReference type="SMART" id="SM00388">
    <property type="entry name" value="HisKA"/>
    <property type="match status" value="1"/>
</dbReference>
<dbReference type="Pfam" id="PF02518">
    <property type="entry name" value="HATPase_c"/>
    <property type="match status" value="1"/>
</dbReference>
<dbReference type="CDD" id="cd00082">
    <property type="entry name" value="HisKA"/>
    <property type="match status" value="1"/>
</dbReference>
<evidence type="ECO:0000256" key="6">
    <source>
        <dbReference type="ARBA" id="ARBA00022692"/>
    </source>
</evidence>
<dbReference type="PANTHER" id="PTHR45436">
    <property type="entry name" value="SENSOR HISTIDINE KINASE YKOH"/>
    <property type="match status" value="1"/>
</dbReference>
<dbReference type="Pfam" id="PF08521">
    <property type="entry name" value="2CSK_N"/>
    <property type="match status" value="1"/>
</dbReference>
<keyword evidence="11" id="KW-0902">Two-component regulatory system</keyword>
<dbReference type="InterPro" id="IPR003594">
    <property type="entry name" value="HATPase_dom"/>
</dbReference>
<dbReference type="Gene3D" id="1.10.287.130">
    <property type="match status" value="1"/>
</dbReference>
<evidence type="ECO:0000313" key="16">
    <source>
        <dbReference type="Proteomes" id="UP000549052"/>
    </source>
</evidence>
<keyword evidence="16" id="KW-1185">Reference proteome</keyword>
<dbReference type="InterPro" id="IPR005467">
    <property type="entry name" value="His_kinase_dom"/>
</dbReference>
<reference evidence="15 16" key="1">
    <citation type="submission" date="2020-07" db="EMBL/GenBank/DDBJ databases">
        <title>Genomic Encyclopedia of Type Strains, Phase IV (KMG-V): Genome sequencing to study the core and pangenomes of soil and plant-associated prokaryotes.</title>
        <authorList>
            <person name="Whitman W."/>
        </authorList>
    </citation>
    <scope>NUCLEOTIDE SEQUENCE [LARGE SCALE GENOMIC DNA]</scope>
    <source>
        <strain evidence="15 16">AN3</strain>
    </source>
</reference>
<dbReference type="GO" id="GO:0000155">
    <property type="term" value="F:phosphorelay sensor kinase activity"/>
    <property type="evidence" value="ECO:0007669"/>
    <property type="project" value="InterPro"/>
</dbReference>
<dbReference type="InterPro" id="IPR050428">
    <property type="entry name" value="TCS_sensor_his_kinase"/>
</dbReference>
<feature type="transmembrane region" description="Helical" evidence="12">
    <location>
        <begin position="152"/>
        <end position="175"/>
    </location>
</feature>
<protein>
    <recommendedName>
        <fullName evidence="3">histidine kinase</fullName>
        <ecNumber evidence="3">2.7.13.3</ecNumber>
    </recommendedName>
</protein>
<evidence type="ECO:0000256" key="9">
    <source>
        <dbReference type="ARBA" id="ARBA00022840"/>
    </source>
</evidence>
<evidence type="ECO:0000256" key="8">
    <source>
        <dbReference type="ARBA" id="ARBA00022777"/>
    </source>
</evidence>